<reference evidence="1 2" key="1">
    <citation type="journal article" date="2017" name="Int. J. Parasitol.">
        <title>The genome of the protozoan parasite Cystoisospora suis and a reverse vaccinology approach to identify vaccine candidates.</title>
        <authorList>
            <person name="Palmieri N."/>
            <person name="Shrestha A."/>
            <person name="Ruttkowski B."/>
            <person name="Beck T."/>
            <person name="Vogl C."/>
            <person name="Tomley F."/>
            <person name="Blake D.P."/>
            <person name="Joachim A."/>
        </authorList>
    </citation>
    <scope>NUCLEOTIDE SEQUENCE [LARGE SCALE GENOMIC DNA]</scope>
    <source>
        <strain evidence="1 2">Wien I</strain>
    </source>
</reference>
<dbReference type="GeneID" id="94434806"/>
<evidence type="ECO:0000313" key="2">
    <source>
        <dbReference type="Proteomes" id="UP000221165"/>
    </source>
</evidence>
<evidence type="ECO:0000313" key="1">
    <source>
        <dbReference type="EMBL" id="PHJ14693.1"/>
    </source>
</evidence>
<organism evidence="1 2">
    <name type="scientific">Cystoisospora suis</name>
    <dbReference type="NCBI Taxonomy" id="483139"/>
    <lineage>
        <taxon>Eukaryota</taxon>
        <taxon>Sar</taxon>
        <taxon>Alveolata</taxon>
        <taxon>Apicomplexa</taxon>
        <taxon>Conoidasida</taxon>
        <taxon>Coccidia</taxon>
        <taxon>Eucoccidiorida</taxon>
        <taxon>Eimeriorina</taxon>
        <taxon>Sarcocystidae</taxon>
        <taxon>Cystoisospora</taxon>
    </lineage>
</organism>
<dbReference type="RefSeq" id="XP_067916429.1">
    <property type="nucleotide sequence ID" value="XM_068071595.1"/>
</dbReference>
<protein>
    <submittedName>
        <fullName evidence="1">Heat repeat-containing protein</fullName>
    </submittedName>
</protein>
<feature type="non-terminal residue" evidence="1">
    <location>
        <position position="118"/>
    </location>
</feature>
<sequence>VGSIAELSQGAAAAFLVHVLPEILKVLGRAGSSSAVQSSSPREGVESEALELLSEGLRAFEGRKDVWREDAETILFVLYNILQSSPSRSSSLSSSSSSSLPLTTRKKAAMCLGLLAVL</sequence>
<keyword evidence="2" id="KW-1185">Reference proteome</keyword>
<dbReference type="VEuPathDB" id="ToxoDB:CSUI_011497"/>
<accession>A0A2C6KE77</accession>
<proteinExistence type="predicted"/>
<dbReference type="Proteomes" id="UP000221165">
    <property type="component" value="Unassembled WGS sequence"/>
</dbReference>
<dbReference type="AlphaFoldDB" id="A0A2C6KE77"/>
<name>A0A2C6KE77_9APIC</name>
<comment type="caution">
    <text evidence="1">The sequence shown here is derived from an EMBL/GenBank/DDBJ whole genome shotgun (WGS) entry which is preliminary data.</text>
</comment>
<gene>
    <name evidence="1" type="ORF">CSUI_011497</name>
</gene>
<dbReference type="EMBL" id="MIGC01012439">
    <property type="protein sequence ID" value="PHJ14693.1"/>
    <property type="molecule type" value="Genomic_DNA"/>
</dbReference>
<feature type="non-terminal residue" evidence="1">
    <location>
        <position position="1"/>
    </location>
</feature>